<dbReference type="EC" id="2.1.1.-" evidence="1"/>
<keyword evidence="1" id="KW-0808">Transferase</keyword>
<dbReference type="GO" id="GO:0008168">
    <property type="term" value="F:methyltransferase activity"/>
    <property type="evidence" value="ECO:0007669"/>
    <property type="project" value="UniProtKB-KW"/>
</dbReference>
<dbReference type="PANTHER" id="PTHR43832">
    <property type="match status" value="1"/>
</dbReference>
<evidence type="ECO:0000313" key="2">
    <source>
        <dbReference type="Proteomes" id="UP001336250"/>
    </source>
</evidence>
<dbReference type="InterPro" id="IPR029063">
    <property type="entry name" value="SAM-dependent_MTases_sf"/>
</dbReference>
<name>A0AAW9QFC4_9BURK</name>
<reference evidence="1 2" key="1">
    <citation type="submission" date="2024-02" db="EMBL/GenBank/DDBJ databases">
        <title>Genome sequence of Aquincola sp. MAHUQ-54.</title>
        <authorList>
            <person name="Huq M.A."/>
        </authorList>
    </citation>
    <scope>NUCLEOTIDE SEQUENCE [LARGE SCALE GENOMIC DNA]</scope>
    <source>
        <strain evidence="1 2">MAHUQ-54</strain>
    </source>
</reference>
<dbReference type="GO" id="GO:0032259">
    <property type="term" value="P:methylation"/>
    <property type="evidence" value="ECO:0007669"/>
    <property type="project" value="UniProtKB-KW"/>
</dbReference>
<dbReference type="Proteomes" id="UP001336250">
    <property type="component" value="Unassembled WGS sequence"/>
</dbReference>
<evidence type="ECO:0000313" key="1">
    <source>
        <dbReference type="EMBL" id="MEF7615900.1"/>
    </source>
</evidence>
<dbReference type="PANTHER" id="PTHR43832:SF1">
    <property type="entry name" value="S-ADENOSYL-L-METHIONINE-DEPENDENT METHYLTRANSFERASES SUPERFAMILY PROTEIN"/>
    <property type="match status" value="1"/>
</dbReference>
<dbReference type="AlphaFoldDB" id="A0AAW9QFC4"/>
<accession>A0AAW9QFC4</accession>
<comment type="caution">
    <text evidence="1">The sequence shown here is derived from an EMBL/GenBank/DDBJ whole genome shotgun (WGS) entry which is preliminary data.</text>
</comment>
<dbReference type="Pfam" id="PF02353">
    <property type="entry name" value="CMAS"/>
    <property type="match status" value="1"/>
</dbReference>
<dbReference type="Gene3D" id="3.40.50.150">
    <property type="entry name" value="Vaccinia Virus protein VP39"/>
    <property type="match status" value="1"/>
</dbReference>
<dbReference type="SUPFAM" id="SSF53335">
    <property type="entry name" value="S-adenosyl-L-methionine-dependent methyltransferases"/>
    <property type="match status" value="1"/>
</dbReference>
<keyword evidence="2" id="KW-1185">Reference proteome</keyword>
<organism evidence="1 2">
    <name type="scientific">Aquincola agrisoli</name>
    <dbReference type="NCBI Taxonomy" id="3119538"/>
    <lineage>
        <taxon>Bacteria</taxon>
        <taxon>Pseudomonadati</taxon>
        <taxon>Pseudomonadota</taxon>
        <taxon>Betaproteobacteria</taxon>
        <taxon>Burkholderiales</taxon>
        <taxon>Sphaerotilaceae</taxon>
        <taxon>Aquincola</taxon>
    </lineage>
</organism>
<dbReference type="RefSeq" id="WP_332291247.1">
    <property type="nucleotide sequence ID" value="NZ_JAZIBG010000036.1"/>
</dbReference>
<gene>
    <name evidence="1" type="ORF">V4F39_18440</name>
</gene>
<dbReference type="FunFam" id="3.40.50.150:FF:000554">
    <property type="entry name" value="Cation-transporting ATPase"/>
    <property type="match status" value="1"/>
</dbReference>
<proteinExistence type="predicted"/>
<sequence>MPSSSAKAVHWAEQGLVPDRVVRLGIRRLLRDRLADLQDGDAAAQAELTQRFLDSMRAAEVAPLPHKANEQHYELPAAFFAQVLGRRRKYSSCWWPDGVRTLDEAEDAALQATAERAGLADGQRVLELGCGWGSLSLWMAARFPRSEITALSNSRSQRETIEAQAREQRLSNLRVVTRDINDFDTPDRFDRIVSVEMFEHLRNWPRAFANVARWLQPGGRFFMHVFAHRGAPYPFEDRDASDWMSRHFFSGGMMPSDDLALHCQDDLRLLRRWRWDGTHYQRTAQAWLRNMDERSEELMPLMVATYGVQAQQWWMRWRLFFMAVEELFGFEDGQRWWVGHYLFEPR</sequence>
<keyword evidence="1" id="KW-0489">Methyltransferase</keyword>
<dbReference type="CDD" id="cd02440">
    <property type="entry name" value="AdoMet_MTases"/>
    <property type="match status" value="1"/>
</dbReference>
<dbReference type="EMBL" id="JAZIBG010000036">
    <property type="protein sequence ID" value="MEF7615900.1"/>
    <property type="molecule type" value="Genomic_DNA"/>
</dbReference>
<protein>
    <submittedName>
        <fullName evidence="1">Cyclopropane-fatty-acyl-phospholipid synthase family protein</fullName>
        <ecNumber evidence="1">2.1.1.-</ecNumber>
    </submittedName>
</protein>